<comment type="pathway">
    <text evidence="1">Metabolic intermediate biosynthesis; chorismate biosynthesis; chorismate from D-erythrose 4-phosphate and phosphoenolpyruvate: step 4/7.</text>
</comment>
<dbReference type="InterPro" id="IPR006151">
    <property type="entry name" value="Shikm_DH/Glu-tRNA_Rdtase"/>
</dbReference>
<dbReference type="PANTHER" id="PTHR21089">
    <property type="entry name" value="SHIKIMATE DEHYDROGENASE"/>
    <property type="match status" value="1"/>
</dbReference>
<comment type="caution">
    <text evidence="10">The sequence shown here is derived from an EMBL/GenBank/DDBJ whole genome shotgun (WGS) entry which is preliminary data.</text>
</comment>
<keyword evidence="4" id="KW-0560">Oxidoreductase</keyword>
<evidence type="ECO:0000256" key="6">
    <source>
        <dbReference type="ARBA" id="ARBA00049442"/>
    </source>
</evidence>
<dbReference type="Pfam" id="PF18317">
    <property type="entry name" value="SDH_C"/>
    <property type="match status" value="1"/>
</dbReference>
<proteinExistence type="predicted"/>
<dbReference type="EC" id="1.1.1.25" evidence="2"/>
<accession>A0A399RKH8</accession>
<dbReference type="UniPathway" id="UPA00053">
    <property type="reaction ID" value="UER00087"/>
</dbReference>
<dbReference type="Pfam" id="PF01488">
    <property type="entry name" value="Shikimate_DH"/>
    <property type="match status" value="1"/>
</dbReference>
<dbReference type="AlphaFoldDB" id="A0A399RKH8"/>
<dbReference type="GO" id="GO:0050661">
    <property type="term" value="F:NADP binding"/>
    <property type="evidence" value="ECO:0007669"/>
    <property type="project" value="TreeGrafter"/>
</dbReference>
<dbReference type="InterPro" id="IPR013708">
    <property type="entry name" value="Shikimate_DH-bd_N"/>
</dbReference>
<keyword evidence="5" id="KW-0028">Amino-acid biosynthesis</keyword>
<sequence>MMQRLAVIGDPVGHSLSPQIHMTWIDAQRRKASYESIRVPRGETAAALADFSRKKFRGLNVTLPHKEAVLETVIDTSPAVAAIGAANTLTRNTDGSWRADNTDAPGLMAALRRAGIGDVSDKTVLVLGAGGAARAALYALDRGGANLIVLNRTVEKAGKVIVACCRRSHRFGPLEDLALHAVKADFIINTTSAGHGGEFLDLPEGKGRLFFEMSYGAPAKAQLAQARRMDWIAEDGLGMLVCQAAESFAIWFDCALPDVEIALEACRETLKLNE</sequence>
<dbReference type="OrthoDB" id="9792692at2"/>
<dbReference type="InterPro" id="IPR041121">
    <property type="entry name" value="SDH_C"/>
</dbReference>
<reference evidence="10 11" key="1">
    <citation type="submission" date="2018-08" db="EMBL/GenBank/DDBJ databases">
        <title>Henriciella mobilis sp. nov., isolated from seawater.</title>
        <authorList>
            <person name="Cheng H."/>
            <person name="Wu Y.-H."/>
            <person name="Xu X.-W."/>
            <person name="Guo L.-L."/>
        </authorList>
    </citation>
    <scope>NUCLEOTIDE SEQUENCE [LARGE SCALE GENOMIC DNA]</scope>
    <source>
        <strain evidence="10 11">JN25</strain>
    </source>
</reference>
<dbReference type="InterPro" id="IPR046346">
    <property type="entry name" value="Aminoacid_DH-like_N_sf"/>
</dbReference>
<comment type="catalytic activity">
    <reaction evidence="6">
        <text>shikimate + NADP(+) = 3-dehydroshikimate + NADPH + H(+)</text>
        <dbReference type="Rhea" id="RHEA:17737"/>
        <dbReference type="ChEBI" id="CHEBI:15378"/>
        <dbReference type="ChEBI" id="CHEBI:16630"/>
        <dbReference type="ChEBI" id="CHEBI:36208"/>
        <dbReference type="ChEBI" id="CHEBI:57783"/>
        <dbReference type="ChEBI" id="CHEBI:58349"/>
        <dbReference type="EC" id="1.1.1.25"/>
    </reaction>
</comment>
<evidence type="ECO:0000259" key="7">
    <source>
        <dbReference type="Pfam" id="PF01488"/>
    </source>
</evidence>
<keyword evidence="3" id="KW-0521">NADP</keyword>
<keyword evidence="11" id="KW-1185">Reference proteome</keyword>
<evidence type="ECO:0000313" key="10">
    <source>
        <dbReference type="EMBL" id="RIJ30362.1"/>
    </source>
</evidence>
<dbReference type="InterPro" id="IPR022893">
    <property type="entry name" value="Shikimate_DH_fam"/>
</dbReference>
<evidence type="ECO:0000256" key="4">
    <source>
        <dbReference type="ARBA" id="ARBA00023002"/>
    </source>
</evidence>
<dbReference type="GO" id="GO:0004764">
    <property type="term" value="F:shikimate 3-dehydrogenase (NADP+) activity"/>
    <property type="evidence" value="ECO:0007669"/>
    <property type="project" value="UniProtKB-EC"/>
</dbReference>
<dbReference type="Gene3D" id="3.40.50.720">
    <property type="entry name" value="NAD(P)-binding Rossmann-like Domain"/>
    <property type="match status" value="1"/>
</dbReference>
<dbReference type="PANTHER" id="PTHR21089:SF1">
    <property type="entry name" value="BIFUNCTIONAL 3-DEHYDROQUINATE DEHYDRATASE_SHIKIMATE DEHYDROGENASE, CHLOROPLASTIC"/>
    <property type="match status" value="1"/>
</dbReference>
<dbReference type="Pfam" id="PF08501">
    <property type="entry name" value="Shikimate_dh_N"/>
    <property type="match status" value="1"/>
</dbReference>
<dbReference type="GO" id="GO:0009423">
    <property type="term" value="P:chorismate biosynthetic process"/>
    <property type="evidence" value="ECO:0007669"/>
    <property type="project" value="UniProtKB-UniPathway"/>
</dbReference>
<dbReference type="InterPro" id="IPR036291">
    <property type="entry name" value="NAD(P)-bd_dom_sf"/>
</dbReference>
<dbReference type="SUPFAM" id="SSF51735">
    <property type="entry name" value="NAD(P)-binding Rossmann-fold domains"/>
    <property type="match status" value="1"/>
</dbReference>
<gene>
    <name evidence="10" type="ORF">D1223_06905</name>
</gene>
<dbReference type="SUPFAM" id="SSF53223">
    <property type="entry name" value="Aminoacid dehydrogenase-like, N-terminal domain"/>
    <property type="match status" value="1"/>
</dbReference>
<dbReference type="GO" id="GO:0019632">
    <property type="term" value="P:shikimate metabolic process"/>
    <property type="evidence" value="ECO:0007669"/>
    <property type="project" value="TreeGrafter"/>
</dbReference>
<dbReference type="Proteomes" id="UP000266385">
    <property type="component" value="Unassembled WGS sequence"/>
</dbReference>
<feature type="domain" description="Shikimate dehydrogenase substrate binding N-terminal" evidence="8">
    <location>
        <begin position="7"/>
        <end position="89"/>
    </location>
</feature>
<feature type="domain" description="SDH C-terminal" evidence="9">
    <location>
        <begin position="236"/>
        <end position="265"/>
    </location>
</feature>
<evidence type="ECO:0000256" key="1">
    <source>
        <dbReference type="ARBA" id="ARBA00004871"/>
    </source>
</evidence>
<evidence type="ECO:0000256" key="3">
    <source>
        <dbReference type="ARBA" id="ARBA00022857"/>
    </source>
</evidence>
<evidence type="ECO:0000313" key="11">
    <source>
        <dbReference type="Proteomes" id="UP000266385"/>
    </source>
</evidence>
<dbReference type="Gene3D" id="3.40.50.10860">
    <property type="entry name" value="Leucine Dehydrogenase, chain A, domain 1"/>
    <property type="match status" value="1"/>
</dbReference>
<dbReference type="EMBL" id="QWFX01000006">
    <property type="protein sequence ID" value="RIJ30362.1"/>
    <property type="molecule type" value="Genomic_DNA"/>
</dbReference>
<dbReference type="GO" id="GO:0005829">
    <property type="term" value="C:cytosol"/>
    <property type="evidence" value="ECO:0007669"/>
    <property type="project" value="TreeGrafter"/>
</dbReference>
<name>A0A399RKH8_9PROT</name>
<evidence type="ECO:0000256" key="2">
    <source>
        <dbReference type="ARBA" id="ARBA00012962"/>
    </source>
</evidence>
<protein>
    <recommendedName>
        <fullName evidence="2">shikimate dehydrogenase (NADP(+))</fullName>
        <ecNumber evidence="2">1.1.1.25</ecNumber>
    </recommendedName>
</protein>
<evidence type="ECO:0000256" key="5">
    <source>
        <dbReference type="ARBA" id="ARBA00023141"/>
    </source>
</evidence>
<dbReference type="GO" id="GO:0009073">
    <property type="term" value="P:aromatic amino acid family biosynthetic process"/>
    <property type="evidence" value="ECO:0007669"/>
    <property type="project" value="UniProtKB-KW"/>
</dbReference>
<evidence type="ECO:0000259" key="8">
    <source>
        <dbReference type="Pfam" id="PF08501"/>
    </source>
</evidence>
<feature type="domain" description="Quinate/shikimate 5-dehydrogenase/glutamyl-tRNA reductase" evidence="7">
    <location>
        <begin position="116"/>
        <end position="194"/>
    </location>
</feature>
<dbReference type="RefSeq" id="WP_119375681.1">
    <property type="nucleotide sequence ID" value="NZ_QWFX01000006.1"/>
</dbReference>
<evidence type="ECO:0000259" key="9">
    <source>
        <dbReference type="Pfam" id="PF18317"/>
    </source>
</evidence>
<organism evidence="10 11">
    <name type="scientific">Henriciella mobilis</name>
    <dbReference type="NCBI Taxonomy" id="2305467"/>
    <lineage>
        <taxon>Bacteria</taxon>
        <taxon>Pseudomonadati</taxon>
        <taxon>Pseudomonadota</taxon>
        <taxon>Alphaproteobacteria</taxon>
        <taxon>Hyphomonadales</taxon>
        <taxon>Hyphomonadaceae</taxon>
        <taxon>Henriciella</taxon>
    </lineage>
</organism>
<keyword evidence="5" id="KW-0057">Aromatic amino acid biosynthesis</keyword>